<dbReference type="InterPro" id="IPR036770">
    <property type="entry name" value="Ankyrin_rpt-contain_sf"/>
</dbReference>
<organism evidence="3 4">
    <name type="scientific">Quercus suber</name>
    <name type="common">Cork oak</name>
    <dbReference type="NCBI Taxonomy" id="58331"/>
    <lineage>
        <taxon>Eukaryota</taxon>
        <taxon>Viridiplantae</taxon>
        <taxon>Streptophyta</taxon>
        <taxon>Embryophyta</taxon>
        <taxon>Tracheophyta</taxon>
        <taxon>Spermatophyta</taxon>
        <taxon>Magnoliopsida</taxon>
        <taxon>eudicotyledons</taxon>
        <taxon>Gunneridae</taxon>
        <taxon>Pentapetalae</taxon>
        <taxon>rosids</taxon>
        <taxon>fabids</taxon>
        <taxon>Fagales</taxon>
        <taxon>Fagaceae</taxon>
        <taxon>Quercus</taxon>
    </lineage>
</organism>
<proteinExistence type="predicted"/>
<name>A0AAW0IP54_QUESU</name>
<dbReference type="GO" id="GO:0005886">
    <property type="term" value="C:plasma membrane"/>
    <property type="evidence" value="ECO:0007669"/>
    <property type="project" value="TreeGrafter"/>
</dbReference>
<dbReference type="Pfam" id="PF12796">
    <property type="entry name" value="Ank_2"/>
    <property type="match status" value="1"/>
</dbReference>
<reference evidence="3 4" key="1">
    <citation type="journal article" date="2018" name="Sci. Data">
        <title>The draft genome sequence of cork oak.</title>
        <authorList>
            <person name="Ramos A.M."/>
            <person name="Usie A."/>
            <person name="Barbosa P."/>
            <person name="Barros P.M."/>
            <person name="Capote T."/>
            <person name="Chaves I."/>
            <person name="Simoes F."/>
            <person name="Abreu I."/>
            <person name="Carrasquinho I."/>
            <person name="Faro C."/>
            <person name="Guimaraes J.B."/>
            <person name="Mendonca D."/>
            <person name="Nobrega F."/>
            <person name="Rodrigues L."/>
            <person name="Saibo N.J.M."/>
            <person name="Varela M.C."/>
            <person name="Egas C."/>
            <person name="Matos J."/>
            <person name="Miguel C.M."/>
            <person name="Oliveira M.M."/>
            <person name="Ricardo C.P."/>
            <person name="Goncalves S."/>
        </authorList>
    </citation>
    <scope>NUCLEOTIDE SEQUENCE [LARGE SCALE GENOMIC DNA]</scope>
    <source>
        <strain evidence="4">cv. HL8</strain>
    </source>
</reference>
<protein>
    <submittedName>
        <fullName evidence="3">Protein accelerated cell death 6</fullName>
    </submittedName>
</protein>
<dbReference type="PANTHER" id="PTHR24186:SF46">
    <property type="entry name" value="PROTEIN ACCELERATED CELL DEATH 6-LIKE"/>
    <property type="match status" value="1"/>
</dbReference>
<dbReference type="Gene3D" id="1.25.40.20">
    <property type="entry name" value="Ankyrin repeat-containing domain"/>
    <property type="match status" value="1"/>
</dbReference>
<dbReference type="EMBL" id="PKMF04000968">
    <property type="protein sequence ID" value="KAK7815953.1"/>
    <property type="molecule type" value="Genomic_DNA"/>
</dbReference>
<evidence type="ECO:0000256" key="2">
    <source>
        <dbReference type="ARBA" id="ARBA00023043"/>
    </source>
</evidence>
<evidence type="ECO:0000313" key="4">
    <source>
        <dbReference type="Proteomes" id="UP000237347"/>
    </source>
</evidence>
<dbReference type="InterPro" id="IPR002110">
    <property type="entry name" value="Ankyrin_rpt"/>
</dbReference>
<gene>
    <name evidence="3" type="primary">ACD6_40</name>
    <name evidence="3" type="ORF">CFP56_000921</name>
</gene>
<comment type="caution">
    <text evidence="3">The sequence shown here is derived from an EMBL/GenBank/DDBJ whole genome shotgun (WGS) entry which is preliminary data.</text>
</comment>
<dbReference type="SUPFAM" id="SSF48403">
    <property type="entry name" value="Ankyrin repeat"/>
    <property type="match status" value="1"/>
</dbReference>
<dbReference type="Proteomes" id="UP000237347">
    <property type="component" value="Unassembled WGS sequence"/>
</dbReference>
<keyword evidence="2" id="KW-0040">ANK repeat</keyword>
<dbReference type="PANTHER" id="PTHR24186">
    <property type="entry name" value="PROTEIN PHOSPHATASE 1 REGULATORY SUBUNIT"/>
    <property type="match status" value="1"/>
</dbReference>
<keyword evidence="1" id="KW-0677">Repeat</keyword>
<evidence type="ECO:0000256" key="1">
    <source>
        <dbReference type="ARBA" id="ARBA00022737"/>
    </source>
</evidence>
<keyword evidence="4" id="KW-1185">Reference proteome</keyword>
<dbReference type="AlphaFoldDB" id="A0AAW0IP54"/>
<accession>A0AAW0IP54</accession>
<evidence type="ECO:0000313" key="3">
    <source>
        <dbReference type="EMBL" id="KAK7815953.1"/>
    </source>
</evidence>
<sequence>MNKLTRLLYVAGKAIVHAAIYGAFTTKNLASIGYLDGVQYLLRKSPDCAYKSDQDGFFPVHTASRKGHVQVIEFFLKQYPHLSELLNLEGQNILHVAVLSGKAKMVA</sequence>